<dbReference type="AlphaFoldDB" id="A0A1H4AKI3"/>
<accession>A0A1H4AKI3</accession>
<organism evidence="1 2">
    <name type="scientific">Xylanibacter ruminicola</name>
    <name type="common">Prevotella ruminicola</name>
    <dbReference type="NCBI Taxonomy" id="839"/>
    <lineage>
        <taxon>Bacteria</taxon>
        <taxon>Pseudomonadati</taxon>
        <taxon>Bacteroidota</taxon>
        <taxon>Bacteroidia</taxon>
        <taxon>Bacteroidales</taxon>
        <taxon>Prevotellaceae</taxon>
        <taxon>Xylanibacter</taxon>
    </lineage>
</organism>
<reference evidence="1 2" key="1">
    <citation type="submission" date="2016-10" db="EMBL/GenBank/DDBJ databases">
        <authorList>
            <person name="de Groot N.N."/>
        </authorList>
    </citation>
    <scope>NUCLEOTIDE SEQUENCE [LARGE SCALE GENOMIC DNA]</scope>
    <source>
        <strain evidence="1 2">D31d</strain>
    </source>
</reference>
<name>A0A1H4AKI3_XYLRU</name>
<sequence>MRPTTTNWETGEIVTLQRIDKMLKKNRTTAYKELVSSRYICIREASNDQRGILVKVLGKIPARYLNIVGGKPFVKDDTEELFYDTHYYSFPFPKANEVEEVLSIIRNNPELKKQFESISMHINTEATFWVRETTRNLLFTKQLQYFDAKSCHTCKAIENKARYRLSIVYYYNSELVW</sequence>
<evidence type="ECO:0000313" key="1">
    <source>
        <dbReference type="EMBL" id="SEA36288.1"/>
    </source>
</evidence>
<dbReference type="RefSeq" id="WP_074760712.1">
    <property type="nucleotide sequence ID" value="NZ_FNRF01000002.1"/>
</dbReference>
<evidence type="ECO:0000313" key="2">
    <source>
        <dbReference type="Proteomes" id="UP000182257"/>
    </source>
</evidence>
<gene>
    <name evidence="1" type="ORF">SAMN05216462_1259</name>
</gene>
<dbReference type="Proteomes" id="UP000182257">
    <property type="component" value="Unassembled WGS sequence"/>
</dbReference>
<protein>
    <submittedName>
        <fullName evidence="1">Uncharacterized protein</fullName>
    </submittedName>
</protein>
<dbReference type="EMBL" id="FNRF01000002">
    <property type="protein sequence ID" value="SEA36288.1"/>
    <property type="molecule type" value="Genomic_DNA"/>
</dbReference>
<proteinExistence type="predicted"/>
<dbReference type="OrthoDB" id="1080759at2"/>